<feature type="domain" description="GtrA/DPMS transmembrane" evidence="7">
    <location>
        <begin position="7"/>
        <end position="127"/>
    </location>
</feature>
<dbReference type="RefSeq" id="WP_310073948.1">
    <property type="nucleotide sequence ID" value="NZ_JAVDVX010000005.1"/>
</dbReference>
<dbReference type="PANTHER" id="PTHR38459:SF1">
    <property type="entry name" value="PROPHAGE BACTOPRENOL-LINKED GLUCOSE TRANSLOCASE HOMOLOG"/>
    <property type="match status" value="1"/>
</dbReference>
<keyword evidence="3 6" id="KW-0812">Transmembrane</keyword>
<keyword evidence="9" id="KW-1185">Reference proteome</keyword>
<feature type="transmembrane region" description="Helical" evidence="6">
    <location>
        <begin position="5"/>
        <end position="25"/>
    </location>
</feature>
<dbReference type="PANTHER" id="PTHR38459">
    <property type="entry name" value="PROPHAGE BACTOPRENOL-LINKED GLUCOSE TRANSLOCASE HOMOLOG"/>
    <property type="match status" value="1"/>
</dbReference>
<dbReference type="InterPro" id="IPR007267">
    <property type="entry name" value="GtrA_DPMS_TM"/>
</dbReference>
<evidence type="ECO:0000313" key="8">
    <source>
        <dbReference type="EMBL" id="MDR7091079.1"/>
    </source>
</evidence>
<sequence>MKRFVLFVGIGGISTLIQFLLLILFVESRLLPEVVASAAGYVLSSFFNYWANYHYTFKSSSSHAQTFPKYALAVAIGLSTNTLLFAAFLWLFNNYLALPWVEHYLAAQFLATGITVVLNFAVHKFWIYRNH</sequence>
<proteinExistence type="inferred from homology"/>
<dbReference type="EMBL" id="JAVDVX010000005">
    <property type="protein sequence ID" value="MDR7091079.1"/>
    <property type="molecule type" value="Genomic_DNA"/>
</dbReference>
<evidence type="ECO:0000259" key="7">
    <source>
        <dbReference type="Pfam" id="PF04138"/>
    </source>
</evidence>
<comment type="caution">
    <text evidence="8">The sequence shown here is derived from an EMBL/GenBank/DDBJ whole genome shotgun (WGS) entry which is preliminary data.</text>
</comment>
<dbReference type="Pfam" id="PF04138">
    <property type="entry name" value="GtrA_DPMS_TM"/>
    <property type="match status" value="1"/>
</dbReference>
<protein>
    <submittedName>
        <fullName evidence="8">Flippase GtrA</fullName>
    </submittedName>
</protein>
<evidence type="ECO:0000256" key="3">
    <source>
        <dbReference type="ARBA" id="ARBA00022692"/>
    </source>
</evidence>
<evidence type="ECO:0000256" key="5">
    <source>
        <dbReference type="ARBA" id="ARBA00023136"/>
    </source>
</evidence>
<evidence type="ECO:0000256" key="6">
    <source>
        <dbReference type="SAM" id="Phobius"/>
    </source>
</evidence>
<evidence type="ECO:0000256" key="4">
    <source>
        <dbReference type="ARBA" id="ARBA00022989"/>
    </source>
</evidence>
<dbReference type="Proteomes" id="UP001253595">
    <property type="component" value="Unassembled WGS sequence"/>
</dbReference>
<comment type="similarity">
    <text evidence="2">Belongs to the GtrA family.</text>
</comment>
<reference evidence="8 9" key="1">
    <citation type="submission" date="2023-07" db="EMBL/GenBank/DDBJ databases">
        <title>Sorghum-associated microbial communities from plants grown in Nebraska, USA.</title>
        <authorList>
            <person name="Schachtman D."/>
        </authorList>
    </citation>
    <scope>NUCLEOTIDE SEQUENCE [LARGE SCALE GENOMIC DNA]</scope>
    <source>
        <strain evidence="8 9">BE190</strain>
    </source>
</reference>
<dbReference type="InterPro" id="IPR051401">
    <property type="entry name" value="GtrA_CellWall_Glycosyl"/>
</dbReference>
<accession>A0ABU1V0U5</accession>
<organism evidence="8 9">
    <name type="scientific">Cellvibrio fibrivorans</name>
    <dbReference type="NCBI Taxonomy" id="126350"/>
    <lineage>
        <taxon>Bacteria</taxon>
        <taxon>Pseudomonadati</taxon>
        <taxon>Pseudomonadota</taxon>
        <taxon>Gammaproteobacteria</taxon>
        <taxon>Cellvibrionales</taxon>
        <taxon>Cellvibrionaceae</taxon>
        <taxon>Cellvibrio</taxon>
    </lineage>
</organism>
<comment type="subcellular location">
    <subcellularLocation>
        <location evidence="1">Membrane</location>
        <topology evidence="1">Multi-pass membrane protein</topology>
    </subcellularLocation>
</comment>
<name>A0ABU1V0U5_9GAMM</name>
<evidence type="ECO:0000256" key="1">
    <source>
        <dbReference type="ARBA" id="ARBA00004141"/>
    </source>
</evidence>
<feature type="transmembrane region" description="Helical" evidence="6">
    <location>
        <begin position="70"/>
        <end position="92"/>
    </location>
</feature>
<keyword evidence="5 6" id="KW-0472">Membrane</keyword>
<evidence type="ECO:0000256" key="2">
    <source>
        <dbReference type="ARBA" id="ARBA00009399"/>
    </source>
</evidence>
<gene>
    <name evidence="8" type="ORF">J2X05_003105</name>
</gene>
<feature type="transmembrane region" description="Helical" evidence="6">
    <location>
        <begin position="104"/>
        <end position="122"/>
    </location>
</feature>
<keyword evidence="4 6" id="KW-1133">Transmembrane helix</keyword>
<evidence type="ECO:0000313" key="9">
    <source>
        <dbReference type="Proteomes" id="UP001253595"/>
    </source>
</evidence>
<feature type="transmembrane region" description="Helical" evidence="6">
    <location>
        <begin position="31"/>
        <end position="50"/>
    </location>
</feature>